<sequence length="84" mass="9651">MLGAPHAGSCKLTLDIGRGGCSRHRRRFRRDGFRRRDGDRGRRRRGDRRREPCQPRDTPRGALHRDAHERPSQRASSAPSAPNR</sequence>
<feature type="region of interest" description="Disordered" evidence="1">
    <location>
        <begin position="27"/>
        <end position="84"/>
    </location>
</feature>
<dbReference type="AlphaFoldDB" id="A0A6L3MN16"/>
<protein>
    <submittedName>
        <fullName evidence="2">Uncharacterized protein</fullName>
    </submittedName>
</protein>
<reference evidence="2 3" key="1">
    <citation type="submission" date="2019-09" db="EMBL/GenBank/DDBJ databases">
        <title>Draft genome sequences of 48 bacterial type strains from the CCUG.</title>
        <authorList>
            <person name="Tunovic T."/>
            <person name="Pineiro-Iglesias B."/>
            <person name="Unosson C."/>
            <person name="Inganas E."/>
            <person name="Ohlen M."/>
            <person name="Cardew S."/>
            <person name="Jensie-Markopoulos S."/>
            <person name="Salva-Serra F."/>
            <person name="Jaen-Luchoro D."/>
            <person name="Karlsson R."/>
            <person name="Svensson-Stadler L."/>
            <person name="Chun J."/>
            <person name="Moore E."/>
        </authorList>
    </citation>
    <scope>NUCLEOTIDE SEQUENCE [LARGE SCALE GENOMIC DNA]</scope>
    <source>
        <strain evidence="2 3">CCUG 65687</strain>
    </source>
</reference>
<name>A0A6L3MN16_9BURK</name>
<evidence type="ECO:0000313" key="2">
    <source>
        <dbReference type="EMBL" id="KAB0631527.1"/>
    </source>
</evidence>
<feature type="compositionally biased region" description="Basic and acidic residues" evidence="1">
    <location>
        <begin position="48"/>
        <end position="72"/>
    </location>
</feature>
<proteinExistence type="predicted"/>
<organism evidence="2 3">
    <name type="scientific">Burkholderia territorii</name>
    <dbReference type="NCBI Taxonomy" id="1503055"/>
    <lineage>
        <taxon>Bacteria</taxon>
        <taxon>Pseudomonadati</taxon>
        <taxon>Pseudomonadota</taxon>
        <taxon>Betaproteobacteria</taxon>
        <taxon>Burkholderiales</taxon>
        <taxon>Burkholderiaceae</taxon>
        <taxon>Burkholderia</taxon>
        <taxon>Burkholderia cepacia complex</taxon>
    </lineage>
</organism>
<accession>A0A6L3MN16</accession>
<feature type="compositionally biased region" description="Basic and acidic residues" evidence="1">
    <location>
        <begin position="30"/>
        <end position="40"/>
    </location>
</feature>
<gene>
    <name evidence="2" type="ORF">F7R13_35715</name>
</gene>
<evidence type="ECO:0000313" key="3">
    <source>
        <dbReference type="Proteomes" id="UP000473571"/>
    </source>
</evidence>
<dbReference type="Proteomes" id="UP000473571">
    <property type="component" value="Unassembled WGS sequence"/>
</dbReference>
<dbReference type="EMBL" id="VZOL01001395">
    <property type="protein sequence ID" value="KAB0631527.1"/>
    <property type="molecule type" value="Genomic_DNA"/>
</dbReference>
<comment type="caution">
    <text evidence="2">The sequence shown here is derived from an EMBL/GenBank/DDBJ whole genome shotgun (WGS) entry which is preliminary data.</text>
</comment>
<evidence type="ECO:0000256" key="1">
    <source>
        <dbReference type="SAM" id="MobiDB-lite"/>
    </source>
</evidence>
<feature type="compositionally biased region" description="Low complexity" evidence="1">
    <location>
        <begin position="73"/>
        <end position="84"/>
    </location>
</feature>